<name>A0ABY9L8Q6_9LACO</name>
<dbReference type="EMBL" id="CP132483">
    <property type="protein sequence ID" value="WLV80139.1"/>
    <property type="molecule type" value="Genomic_DNA"/>
</dbReference>
<gene>
    <name evidence="2" type="ORF">LACSTY_002190</name>
</gene>
<evidence type="ECO:0000313" key="3">
    <source>
        <dbReference type="Proteomes" id="UP001230566"/>
    </source>
</evidence>
<evidence type="ECO:0000256" key="1">
    <source>
        <dbReference type="SAM" id="MobiDB-lite"/>
    </source>
</evidence>
<protein>
    <submittedName>
        <fullName evidence="2">Uncharacterized protein</fullName>
    </submittedName>
</protein>
<feature type="region of interest" description="Disordered" evidence="1">
    <location>
        <begin position="65"/>
        <end position="99"/>
    </location>
</feature>
<reference evidence="2 3" key="1">
    <citation type="submission" date="2023-08" db="EMBL/GenBank/DDBJ databases">
        <authorList>
            <person name="Buchebner-Jance M."/>
        </authorList>
    </citation>
    <scope>NUCLEOTIDE SEQUENCE [LARGE SCALE GENOMIC DNA]</scope>
    <source>
        <strain evidence="2 3">NCIMB 15473</strain>
    </source>
</reference>
<proteinExistence type="predicted"/>
<sequence length="99" mass="11099">MMAGKISYSSDEWQSVVAKASSGNSSIAPGKGSSISKTTLSNFRDLYTEQETIQTLVQRYREYAEQDTQKMSRVGHKKQADDEADARETMASLNDRRSR</sequence>
<organism evidence="2 3">
    <name type="scientific">Lacticaseibacillus styriensis</name>
    <dbReference type="NCBI Taxonomy" id="3068306"/>
    <lineage>
        <taxon>Bacteria</taxon>
        <taxon>Bacillati</taxon>
        <taxon>Bacillota</taxon>
        <taxon>Bacilli</taxon>
        <taxon>Lactobacillales</taxon>
        <taxon>Lactobacillaceae</taxon>
        <taxon>Lacticaseibacillus</taxon>
    </lineage>
</organism>
<dbReference type="Proteomes" id="UP001230566">
    <property type="component" value="Chromosome"/>
</dbReference>
<keyword evidence="3" id="KW-1185">Reference proteome</keyword>
<dbReference type="RefSeq" id="WP_151901591.1">
    <property type="nucleotide sequence ID" value="NZ_CP132483.1"/>
</dbReference>
<accession>A0ABY9L8Q6</accession>
<evidence type="ECO:0000313" key="2">
    <source>
        <dbReference type="EMBL" id="WLV80139.1"/>
    </source>
</evidence>